<dbReference type="Proteomes" id="UP000316079">
    <property type="component" value="Unassembled WGS sequence"/>
</dbReference>
<reference evidence="1 2" key="1">
    <citation type="journal article" date="2019" name="Sci. Data">
        <title>Hybrid genome assembly and annotation of Danionella translucida.</title>
        <authorList>
            <person name="Kadobianskyi M."/>
            <person name="Schulze L."/>
            <person name="Schuelke M."/>
            <person name="Judkewitz B."/>
        </authorList>
    </citation>
    <scope>NUCLEOTIDE SEQUENCE [LARGE SCALE GENOMIC DNA]</scope>
    <source>
        <strain evidence="1 2">Bolton</strain>
    </source>
</reference>
<evidence type="ECO:0000313" key="2">
    <source>
        <dbReference type="Proteomes" id="UP000316079"/>
    </source>
</evidence>
<dbReference type="EMBL" id="SRMA01026911">
    <property type="protein sequence ID" value="TRY65464.1"/>
    <property type="molecule type" value="Genomic_DNA"/>
</dbReference>
<evidence type="ECO:0000313" key="1">
    <source>
        <dbReference type="EMBL" id="TRY65464.1"/>
    </source>
</evidence>
<proteinExistence type="predicted"/>
<organism evidence="1 2">
    <name type="scientific">Danionella cerebrum</name>
    <dbReference type="NCBI Taxonomy" id="2873325"/>
    <lineage>
        <taxon>Eukaryota</taxon>
        <taxon>Metazoa</taxon>
        <taxon>Chordata</taxon>
        <taxon>Craniata</taxon>
        <taxon>Vertebrata</taxon>
        <taxon>Euteleostomi</taxon>
        <taxon>Actinopterygii</taxon>
        <taxon>Neopterygii</taxon>
        <taxon>Teleostei</taxon>
        <taxon>Ostariophysi</taxon>
        <taxon>Cypriniformes</taxon>
        <taxon>Danionidae</taxon>
        <taxon>Danioninae</taxon>
        <taxon>Danionella</taxon>
    </lineage>
</organism>
<comment type="caution">
    <text evidence="1">The sequence shown here is derived from an EMBL/GenBank/DDBJ whole genome shotgun (WGS) entry which is preliminary data.</text>
</comment>
<name>A0A553NJ49_9TELE</name>
<accession>A0A553NJ49</accession>
<protein>
    <submittedName>
        <fullName evidence="1">Uncharacterized protein</fullName>
    </submittedName>
</protein>
<gene>
    <name evidence="1" type="ORF">DNTS_030057</name>
</gene>
<feature type="non-terminal residue" evidence="1">
    <location>
        <position position="168"/>
    </location>
</feature>
<keyword evidence="2" id="KW-1185">Reference proteome</keyword>
<sequence>MAEFNSMFQAGRRFPVQSHWFLQKQRSSVDVDIADVRFLGFATAEILQGLPETIVQVSKLWGDVAEHKRVVIRLLTPLVIGRRRECTPPHLHRRHLKCLRRHRISLSFCAMMDRSVSRRVSSELNLRNPTARHMMLPSPRPNPRMHLDPFRCRRLTRGDDPSEAEEEN</sequence>
<dbReference type="AlphaFoldDB" id="A0A553NJ49"/>